<accession>W4VA66</accession>
<proteinExistence type="predicted"/>
<keyword evidence="4" id="KW-1185">Reference proteome</keyword>
<organism evidence="3 4">
    <name type="scientific">Acetivibrio straminisolvens JCM 21531</name>
    <dbReference type="NCBI Taxonomy" id="1294263"/>
    <lineage>
        <taxon>Bacteria</taxon>
        <taxon>Bacillati</taxon>
        <taxon>Bacillota</taxon>
        <taxon>Clostridia</taxon>
        <taxon>Eubacteriales</taxon>
        <taxon>Oscillospiraceae</taxon>
        <taxon>Acetivibrio</taxon>
    </lineage>
</organism>
<gene>
    <name evidence="3" type="ORF">JCM21531_3665</name>
</gene>
<evidence type="ECO:0000256" key="1">
    <source>
        <dbReference type="SAM" id="MobiDB-lite"/>
    </source>
</evidence>
<dbReference type="Proteomes" id="UP000019109">
    <property type="component" value="Unassembled WGS sequence"/>
</dbReference>
<reference evidence="3" key="1">
    <citation type="journal article" date="2014" name="Genome Announc.">
        <title>Draft Genome Sequence of Clostridium straminisolvens Strain JCM 21531T, Isolated from a Cellulose-Degrading Bacterial Community.</title>
        <authorList>
            <person name="Yuki M."/>
            <person name="Oshima K."/>
            <person name="Suda W."/>
            <person name="Sakamoto M."/>
            <person name="Kitamura K."/>
            <person name="Iida T."/>
            <person name="Hattori M."/>
            <person name="Ohkuma M."/>
        </authorList>
    </citation>
    <scope>NUCLEOTIDE SEQUENCE [LARGE SCALE GENOMIC DNA]</scope>
    <source>
        <strain evidence="3">JCM 21531</strain>
    </source>
</reference>
<evidence type="ECO:0000313" key="3">
    <source>
        <dbReference type="EMBL" id="GAE90082.1"/>
    </source>
</evidence>
<protein>
    <recommendedName>
        <fullName evidence="2">Zinc-ribbon domain-containing protein</fullName>
    </recommendedName>
</protein>
<feature type="domain" description="Zinc-ribbon" evidence="2">
    <location>
        <begin position="97"/>
        <end position="117"/>
    </location>
</feature>
<dbReference type="OrthoDB" id="9788304at2"/>
<name>W4VA66_9FIRM</name>
<dbReference type="EMBL" id="BAVR01000055">
    <property type="protein sequence ID" value="GAE90082.1"/>
    <property type="molecule type" value="Genomic_DNA"/>
</dbReference>
<evidence type="ECO:0000313" key="4">
    <source>
        <dbReference type="Proteomes" id="UP000019109"/>
    </source>
</evidence>
<comment type="caution">
    <text evidence="3">The sequence shown here is derived from an EMBL/GenBank/DDBJ whole genome shotgun (WGS) entry which is preliminary data.</text>
</comment>
<dbReference type="STRING" id="1294263.JCM21531_3665"/>
<feature type="compositionally biased region" description="Polar residues" evidence="1">
    <location>
        <begin position="136"/>
        <end position="154"/>
    </location>
</feature>
<dbReference type="RefSeq" id="WP_038290622.1">
    <property type="nucleotide sequence ID" value="NZ_BAVR01000055.1"/>
</dbReference>
<feature type="compositionally biased region" description="Basic and acidic residues" evidence="1">
    <location>
        <begin position="122"/>
        <end position="132"/>
    </location>
</feature>
<dbReference type="AlphaFoldDB" id="W4VA66"/>
<evidence type="ECO:0000259" key="2">
    <source>
        <dbReference type="Pfam" id="PF13240"/>
    </source>
</evidence>
<dbReference type="Pfam" id="PF13240">
    <property type="entry name" value="Zn_Ribbon_1"/>
    <property type="match status" value="1"/>
</dbReference>
<sequence>MEFIKDFTRKVTDTARIAAKKSSDMVEITKLNFNIGTEEDKIKKVYAQIGEIVYHSFEKGEEIPEDLKGLCEKIVASKKNIEKMKQQILRLKSIKICSSCNEELREEVVYCPKCGTRQEVDVAASEESKEENNAETCEQNDTENNTECSGESNSECNVEVDEEGEEANSVNEYQAEEDEEK</sequence>
<feature type="region of interest" description="Disordered" evidence="1">
    <location>
        <begin position="122"/>
        <end position="181"/>
    </location>
</feature>
<dbReference type="InterPro" id="IPR026870">
    <property type="entry name" value="Zinc_ribbon_dom"/>
</dbReference>